<evidence type="ECO:0000313" key="1">
    <source>
        <dbReference type="EMBL" id="MFJ1270094.1"/>
    </source>
</evidence>
<dbReference type="EMBL" id="JBGORX010000013">
    <property type="protein sequence ID" value="MFJ1270094.1"/>
    <property type="molecule type" value="Genomic_DNA"/>
</dbReference>
<comment type="caution">
    <text evidence="1">The sequence shown here is derived from an EMBL/GenBank/DDBJ whole genome shotgun (WGS) entry which is preliminary data.</text>
</comment>
<dbReference type="RefSeq" id="WP_400188881.1">
    <property type="nucleotide sequence ID" value="NZ_JBGORX010000013.1"/>
</dbReference>
<protein>
    <submittedName>
        <fullName evidence="1">Uncharacterized protein</fullName>
    </submittedName>
</protein>
<sequence>MGKYCIAFLPSNDNELISLSNSFTNLNKEYKLGIESIPHVTVCQFFYEDSEIENLWGLITKNIETHQINLSFDSFSCITFDNEIFWISLLPTETEDLHNINQQITSMLKIESSRLYDPHLTLLSTKDAYYESKAEQNIGEYKKIADDFILSMGECDEIGQFTKILFQCELTSSCKNGI</sequence>
<evidence type="ECO:0000313" key="2">
    <source>
        <dbReference type="Proteomes" id="UP001615550"/>
    </source>
</evidence>
<accession>A0ABW8DBJ5</accession>
<dbReference type="SUPFAM" id="SSF55144">
    <property type="entry name" value="LigT-like"/>
    <property type="match status" value="1"/>
</dbReference>
<keyword evidence="2" id="KW-1185">Reference proteome</keyword>
<proteinExistence type="predicted"/>
<gene>
    <name evidence="1" type="ORF">ACD661_16165</name>
</gene>
<dbReference type="Pfam" id="PF13563">
    <property type="entry name" value="2_5_RNA_ligase2"/>
    <property type="match status" value="1"/>
</dbReference>
<reference evidence="1 2" key="1">
    <citation type="submission" date="2024-08" db="EMBL/GenBank/DDBJ databases">
        <title>Draft Genome Sequence of Legionella lytica strain DSB2004, Isolated From a Fire Sprinkler System.</title>
        <authorList>
            <person name="Everhart A.D."/>
            <person name="Kidane D.T."/>
            <person name="Farone A.L."/>
            <person name="Farone M.B."/>
        </authorList>
    </citation>
    <scope>NUCLEOTIDE SEQUENCE [LARGE SCALE GENOMIC DNA]</scope>
    <source>
        <strain evidence="1 2">DSB2004</strain>
    </source>
</reference>
<dbReference type="InterPro" id="IPR009097">
    <property type="entry name" value="Cyclic_Pdiesterase"/>
</dbReference>
<dbReference type="Proteomes" id="UP001615550">
    <property type="component" value="Unassembled WGS sequence"/>
</dbReference>
<organism evidence="1 2">
    <name type="scientific">Legionella lytica</name>
    <dbReference type="NCBI Taxonomy" id="96232"/>
    <lineage>
        <taxon>Bacteria</taxon>
        <taxon>Pseudomonadati</taxon>
        <taxon>Pseudomonadota</taxon>
        <taxon>Gammaproteobacteria</taxon>
        <taxon>Legionellales</taxon>
        <taxon>Legionellaceae</taxon>
        <taxon>Legionella</taxon>
    </lineage>
</organism>
<name>A0ABW8DBJ5_9GAMM</name>
<dbReference type="Gene3D" id="3.90.1140.10">
    <property type="entry name" value="Cyclic phosphodiesterase"/>
    <property type="match status" value="1"/>
</dbReference>